<dbReference type="InterPro" id="IPR025246">
    <property type="entry name" value="IS30-like_HTH"/>
</dbReference>
<dbReference type="GO" id="GO:0005829">
    <property type="term" value="C:cytosol"/>
    <property type="evidence" value="ECO:0007669"/>
    <property type="project" value="TreeGrafter"/>
</dbReference>
<dbReference type="Pfam" id="PF13936">
    <property type="entry name" value="HTH_38"/>
    <property type="match status" value="1"/>
</dbReference>
<sequence length="419" mass="46888">MGTKLIYRMPSTVIDEALRMLVIERLPVQAIAAVMGVGITSVKRWASCWGIPLRKGKYGGMAITIVHHRQAVLKRPAYHRLTFDDRITIQAGLQSNPPLSVRAIAAQIGVSHSTVSREITRHRVAFGVQEPRYSAAGAHGRALVMQAHKEHRRKRLDDPWLRAYVVNALNDKYSPQQIAGRLRREFPDRKDLHVSSETIYQALYVQGRGTLRHELAVVKALRSGRTGRKPRSRLGRKPSRPWLDGVRLADRPPEADDRRVPGHWEGDLVVDGCGGGLVTLVERRSRFTLSRKLPTCSSAKSSRTVTGIVQDMIASVPEAVFSTLTWDQGSEMAEHARITVATDCEVFFCDPHSPWQRPTNENTNGLVREYYPKGTRFDSSVSDSDVQAMQDQLNRRPRKVLEYATPAEVLGDMLLAGVP</sequence>
<dbReference type="InterPro" id="IPR001584">
    <property type="entry name" value="Integrase_cat-core"/>
</dbReference>
<evidence type="ECO:0000313" key="4">
    <source>
        <dbReference type="EMBL" id="QQB14860.1"/>
    </source>
</evidence>
<dbReference type="RefSeq" id="WP_198499905.1">
    <property type="nucleotide sequence ID" value="NZ_CP065989.1"/>
</dbReference>
<gene>
    <name evidence="4" type="ORF">I6H47_02450</name>
</gene>
<feature type="region of interest" description="Disordered" evidence="2">
    <location>
        <begin position="224"/>
        <end position="260"/>
    </location>
</feature>
<dbReference type="AlphaFoldDB" id="A0A7T4A092"/>
<dbReference type="PROSITE" id="PS00717">
    <property type="entry name" value="SIGMA54_1"/>
    <property type="match status" value="1"/>
</dbReference>
<dbReference type="InterPro" id="IPR036397">
    <property type="entry name" value="RNaseH_sf"/>
</dbReference>
<evidence type="ECO:0000259" key="3">
    <source>
        <dbReference type="PROSITE" id="PS50994"/>
    </source>
</evidence>
<dbReference type="GO" id="GO:0015074">
    <property type="term" value="P:DNA integration"/>
    <property type="evidence" value="ECO:0007669"/>
    <property type="project" value="InterPro"/>
</dbReference>
<dbReference type="InterPro" id="IPR051917">
    <property type="entry name" value="Transposase-Integrase"/>
</dbReference>
<dbReference type="GO" id="GO:0004803">
    <property type="term" value="F:transposase activity"/>
    <property type="evidence" value="ECO:0007669"/>
    <property type="project" value="TreeGrafter"/>
</dbReference>
<dbReference type="PANTHER" id="PTHR10948">
    <property type="entry name" value="TRANSPOSASE"/>
    <property type="match status" value="1"/>
</dbReference>
<proteinExistence type="predicted"/>
<protein>
    <submittedName>
        <fullName evidence="4">IS30 family transposase</fullName>
    </submittedName>
</protein>
<name>A0A7T4A092_9MICO</name>
<dbReference type="Gene3D" id="3.30.420.10">
    <property type="entry name" value="Ribonuclease H-like superfamily/Ribonuclease H"/>
    <property type="match status" value="1"/>
</dbReference>
<dbReference type="SUPFAM" id="SSF53098">
    <property type="entry name" value="Ribonuclease H-like"/>
    <property type="match status" value="1"/>
</dbReference>
<dbReference type="GO" id="GO:0003676">
    <property type="term" value="F:nucleic acid binding"/>
    <property type="evidence" value="ECO:0007669"/>
    <property type="project" value="InterPro"/>
</dbReference>
<keyword evidence="1" id="KW-0233">DNA recombination</keyword>
<dbReference type="Proteomes" id="UP000595374">
    <property type="component" value="Chromosome"/>
</dbReference>
<dbReference type="GO" id="GO:0032196">
    <property type="term" value="P:transposition"/>
    <property type="evidence" value="ECO:0007669"/>
    <property type="project" value="TreeGrafter"/>
</dbReference>
<feature type="compositionally biased region" description="Basic and acidic residues" evidence="2">
    <location>
        <begin position="247"/>
        <end position="260"/>
    </location>
</feature>
<dbReference type="GO" id="GO:0001216">
    <property type="term" value="F:DNA-binding transcription activator activity"/>
    <property type="evidence" value="ECO:0007669"/>
    <property type="project" value="InterPro"/>
</dbReference>
<dbReference type="InterPro" id="IPR053392">
    <property type="entry name" value="Transposase_IS30-like"/>
</dbReference>
<dbReference type="PROSITE" id="PS50994">
    <property type="entry name" value="INTEGRASE"/>
    <property type="match status" value="1"/>
</dbReference>
<dbReference type="Pfam" id="PF00665">
    <property type="entry name" value="rve"/>
    <property type="match status" value="1"/>
</dbReference>
<reference evidence="4 5" key="1">
    <citation type="submission" date="2020-12" db="EMBL/GenBank/DDBJ databases">
        <title>FDA dAtabase for Regulatory Grade micrObial Sequences (FDA-ARGOS): Supporting development and validation of Infectious Disease Dx tests.</title>
        <authorList>
            <person name="Sproer C."/>
            <person name="Gronow S."/>
            <person name="Severitt S."/>
            <person name="Schroder I."/>
            <person name="Tallon L."/>
            <person name="Sadzewicz L."/>
            <person name="Zhao X."/>
            <person name="Boylan J."/>
            <person name="Ott S."/>
            <person name="Bowen H."/>
            <person name="Vavikolanu K."/>
            <person name="Mehta A."/>
            <person name="Aluvathingal J."/>
            <person name="Nadendla S."/>
            <person name="Lowell S."/>
            <person name="Myers T."/>
            <person name="Yan Y."/>
            <person name="Sichtig H."/>
        </authorList>
    </citation>
    <scope>NUCLEOTIDE SEQUENCE [LARGE SCALE GENOMIC DNA]</scope>
    <source>
        <strain evidence="4 5">FDAARGOS_990</strain>
    </source>
</reference>
<evidence type="ECO:0000256" key="1">
    <source>
        <dbReference type="ARBA" id="ARBA00023172"/>
    </source>
</evidence>
<evidence type="ECO:0000313" key="5">
    <source>
        <dbReference type="Proteomes" id="UP000595374"/>
    </source>
</evidence>
<organism evidence="4 5">
    <name type="scientific">Brevibacterium casei</name>
    <dbReference type="NCBI Taxonomy" id="33889"/>
    <lineage>
        <taxon>Bacteria</taxon>
        <taxon>Bacillati</taxon>
        <taxon>Actinomycetota</taxon>
        <taxon>Actinomycetes</taxon>
        <taxon>Micrococcales</taxon>
        <taxon>Brevibacteriaceae</taxon>
        <taxon>Brevibacterium</taxon>
    </lineage>
</organism>
<dbReference type="GO" id="GO:0016987">
    <property type="term" value="F:sigma factor activity"/>
    <property type="evidence" value="ECO:0007669"/>
    <property type="project" value="InterPro"/>
</dbReference>
<dbReference type="NCBIfam" id="NF033563">
    <property type="entry name" value="transpos_IS30"/>
    <property type="match status" value="1"/>
</dbReference>
<dbReference type="PANTHER" id="PTHR10948:SF23">
    <property type="entry name" value="TRANSPOSASE INSI FOR INSERTION SEQUENCE ELEMENT IS30A-RELATED"/>
    <property type="match status" value="1"/>
</dbReference>
<accession>A0A7T4A092</accession>
<dbReference type="GO" id="GO:0006310">
    <property type="term" value="P:DNA recombination"/>
    <property type="evidence" value="ECO:0007669"/>
    <property type="project" value="UniProtKB-KW"/>
</dbReference>
<feature type="domain" description="Integrase catalytic" evidence="3">
    <location>
        <begin position="248"/>
        <end position="414"/>
    </location>
</feature>
<evidence type="ECO:0000256" key="2">
    <source>
        <dbReference type="SAM" id="MobiDB-lite"/>
    </source>
</evidence>
<dbReference type="InterPro" id="IPR012337">
    <property type="entry name" value="RNaseH-like_sf"/>
</dbReference>
<dbReference type="EMBL" id="CP065989">
    <property type="protein sequence ID" value="QQB14860.1"/>
    <property type="molecule type" value="Genomic_DNA"/>
</dbReference>
<dbReference type="InterPro" id="IPR000394">
    <property type="entry name" value="RNA_pol_sigma_54"/>
</dbReference>
<feature type="compositionally biased region" description="Basic residues" evidence="2">
    <location>
        <begin position="225"/>
        <end position="239"/>
    </location>
</feature>